<dbReference type="GO" id="GO:0003724">
    <property type="term" value="F:RNA helicase activity"/>
    <property type="evidence" value="ECO:0007669"/>
    <property type="project" value="UniProtKB-EC"/>
</dbReference>
<dbReference type="Gene3D" id="3.40.50.300">
    <property type="entry name" value="P-loop containing nucleotide triphosphate hydrolases"/>
    <property type="match status" value="2"/>
</dbReference>
<dbReference type="CDD" id="cd20435">
    <property type="entry name" value="Tudor_TDRD12_rpt2"/>
    <property type="match status" value="1"/>
</dbReference>
<keyword evidence="2" id="KW-0677">Repeat</keyword>
<evidence type="ECO:0000256" key="5">
    <source>
        <dbReference type="ARBA" id="ARBA00022806"/>
    </source>
</evidence>
<evidence type="ECO:0000256" key="3">
    <source>
        <dbReference type="ARBA" id="ARBA00022741"/>
    </source>
</evidence>
<dbReference type="GO" id="GO:0005524">
    <property type="term" value="F:ATP binding"/>
    <property type="evidence" value="ECO:0007669"/>
    <property type="project" value="UniProtKB-KW"/>
</dbReference>
<dbReference type="Gene3D" id="2.40.50.90">
    <property type="match status" value="1"/>
</dbReference>
<evidence type="ECO:0000256" key="2">
    <source>
        <dbReference type="ARBA" id="ARBA00022737"/>
    </source>
</evidence>
<keyword evidence="13" id="KW-1185">Reference proteome</keyword>
<keyword evidence="3" id="KW-0547">Nucleotide-binding</keyword>
<dbReference type="SUPFAM" id="SSF63748">
    <property type="entry name" value="Tudor/PWWP/MBT"/>
    <property type="match status" value="2"/>
</dbReference>
<feature type="domain" description="Tudor" evidence="10">
    <location>
        <begin position="57"/>
        <end position="119"/>
    </location>
</feature>
<dbReference type="EMBL" id="OZ035824">
    <property type="protein sequence ID" value="CAL1592068.1"/>
    <property type="molecule type" value="Genomic_DNA"/>
</dbReference>
<keyword evidence="5" id="KW-0347">Helicase</keyword>
<evidence type="ECO:0000256" key="8">
    <source>
        <dbReference type="PROSITE-ProRule" id="PRU00723"/>
    </source>
</evidence>
<dbReference type="Gene3D" id="2.60.40.790">
    <property type="match status" value="1"/>
</dbReference>
<dbReference type="GO" id="GO:0016787">
    <property type="term" value="F:hydrolase activity"/>
    <property type="evidence" value="ECO:0007669"/>
    <property type="project" value="UniProtKB-KW"/>
</dbReference>
<dbReference type="FunFam" id="3.40.50.300:FF:001416">
    <property type="entry name" value="Tudor domain containing 12"/>
    <property type="match status" value="1"/>
</dbReference>
<dbReference type="GO" id="GO:0008270">
    <property type="term" value="F:zinc ion binding"/>
    <property type="evidence" value="ECO:0007669"/>
    <property type="project" value="UniProtKB-KW"/>
</dbReference>
<dbReference type="SMART" id="SM00333">
    <property type="entry name" value="TUDOR"/>
    <property type="match status" value="2"/>
</dbReference>
<keyword evidence="8" id="KW-0479">Metal-binding</keyword>
<dbReference type="CDD" id="cd06463">
    <property type="entry name" value="p23_like"/>
    <property type="match status" value="1"/>
</dbReference>
<comment type="catalytic activity">
    <reaction evidence="7">
        <text>ATP + H2O = ADP + phosphate + H(+)</text>
        <dbReference type="Rhea" id="RHEA:13065"/>
        <dbReference type="ChEBI" id="CHEBI:15377"/>
        <dbReference type="ChEBI" id="CHEBI:15378"/>
        <dbReference type="ChEBI" id="CHEBI:30616"/>
        <dbReference type="ChEBI" id="CHEBI:43474"/>
        <dbReference type="ChEBI" id="CHEBI:456216"/>
        <dbReference type="EC" id="3.6.4.13"/>
    </reaction>
</comment>
<dbReference type="PROSITE" id="PS50103">
    <property type="entry name" value="ZF_C3H1"/>
    <property type="match status" value="1"/>
</dbReference>
<protein>
    <recommendedName>
        <fullName evidence="1">RNA helicase</fullName>
        <ecNumber evidence="1">3.6.4.13</ecNumber>
    </recommendedName>
</protein>
<evidence type="ECO:0000256" key="7">
    <source>
        <dbReference type="ARBA" id="ARBA00047984"/>
    </source>
</evidence>
<evidence type="ECO:0000256" key="4">
    <source>
        <dbReference type="ARBA" id="ARBA00022801"/>
    </source>
</evidence>
<name>A0AAV2KTN4_KNICA</name>
<keyword evidence="8" id="KW-0862">Zinc</keyword>
<evidence type="ECO:0000259" key="9">
    <source>
        <dbReference type="PROSITE" id="PS50103"/>
    </source>
</evidence>
<dbReference type="Pfam" id="PF04969">
    <property type="entry name" value="CS"/>
    <property type="match status" value="1"/>
</dbReference>
<evidence type="ECO:0000256" key="6">
    <source>
        <dbReference type="ARBA" id="ARBA00022840"/>
    </source>
</evidence>
<feature type="zinc finger region" description="C3H1-type" evidence="8">
    <location>
        <begin position="893"/>
        <end position="921"/>
    </location>
</feature>
<feature type="domain" description="CS" evidence="11">
    <location>
        <begin position="1279"/>
        <end position="1365"/>
    </location>
</feature>
<feature type="domain" description="C3H1-type" evidence="9">
    <location>
        <begin position="893"/>
        <end position="921"/>
    </location>
</feature>
<dbReference type="InterPro" id="IPR000571">
    <property type="entry name" value="Znf_CCCH"/>
</dbReference>
<evidence type="ECO:0000313" key="13">
    <source>
        <dbReference type="Proteomes" id="UP001497482"/>
    </source>
</evidence>
<gene>
    <name evidence="12" type="ORF">KC01_LOCUS21379</name>
</gene>
<dbReference type="SUPFAM" id="SSF49764">
    <property type="entry name" value="HSP20-like chaperones"/>
    <property type="match status" value="1"/>
</dbReference>
<dbReference type="Pfam" id="PF00567">
    <property type="entry name" value="TUDOR"/>
    <property type="match status" value="2"/>
</dbReference>
<evidence type="ECO:0000259" key="10">
    <source>
        <dbReference type="PROSITE" id="PS50304"/>
    </source>
</evidence>
<dbReference type="PROSITE" id="PS51203">
    <property type="entry name" value="CS"/>
    <property type="match status" value="1"/>
</dbReference>
<dbReference type="GO" id="GO:0042078">
    <property type="term" value="P:germ-line stem cell division"/>
    <property type="evidence" value="ECO:0007669"/>
    <property type="project" value="TreeGrafter"/>
</dbReference>
<dbReference type="PANTHER" id="PTHR22655:SF2">
    <property type="entry name" value="ATP-DEPENDENT RNA HELICASE TDRD12-RELATED"/>
    <property type="match status" value="1"/>
</dbReference>
<dbReference type="InterPro" id="IPR027417">
    <property type="entry name" value="P-loop_NTPase"/>
</dbReference>
<dbReference type="SUPFAM" id="SSF52540">
    <property type="entry name" value="P-loop containing nucleoside triphosphate hydrolases"/>
    <property type="match status" value="2"/>
</dbReference>
<dbReference type="InterPro" id="IPR035437">
    <property type="entry name" value="SNase_OB-fold_sf"/>
</dbReference>
<dbReference type="PANTHER" id="PTHR22655">
    <property type="entry name" value="ATP-DEPENDENT RNA HELICASE TDRD12-RELATED"/>
    <property type="match status" value="1"/>
</dbReference>
<proteinExistence type="predicted"/>
<accession>A0AAV2KTN4</accession>
<reference evidence="12 13" key="1">
    <citation type="submission" date="2024-04" db="EMBL/GenBank/DDBJ databases">
        <authorList>
            <person name="Waldvogel A.-M."/>
            <person name="Schoenle A."/>
        </authorList>
    </citation>
    <scope>NUCLEOTIDE SEQUENCE [LARGE SCALE GENOMIC DNA]</scope>
</reference>
<organism evidence="12 13">
    <name type="scientific">Knipowitschia caucasica</name>
    <name type="common">Caucasian dwarf goby</name>
    <name type="synonym">Pomatoschistus caucasicus</name>
    <dbReference type="NCBI Taxonomy" id="637954"/>
    <lineage>
        <taxon>Eukaryota</taxon>
        <taxon>Metazoa</taxon>
        <taxon>Chordata</taxon>
        <taxon>Craniata</taxon>
        <taxon>Vertebrata</taxon>
        <taxon>Euteleostomi</taxon>
        <taxon>Actinopterygii</taxon>
        <taxon>Neopterygii</taxon>
        <taxon>Teleostei</taxon>
        <taxon>Neoteleostei</taxon>
        <taxon>Acanthomorphata</taxon>
        <taxon>Gobiaria</taxon>
        <taxon>Gobiiformes</taxon>
        <taxon>Gobioidei</taxon>
        <taxon>Gobiidae</taxon>
        <taxon>Gobiinae</taxon>
        <taxon>Knipowitschia</taxon>
    </lineage>
</organism>
<dbReference type="InterPro" id="IPR007052">
    <property type="entry name" value="CS_dom"/>
</dbReference>
<dbReference type="InterPro" id="IPR008978">
    <property type="entry name" value="HSP20-like_chaperone"/>
</dbReference>
<keyword evidence="4" id="KW-0378">Hydrolase</keyword>
<evidence type="ECO:0000256" key="1">
    <source>
        <dbReference type="ARBA" id="ARBA00012552"/>
    </source>
</evidence>
<keyword evidence="6" id="KW-0067">ATP-binding</keyword>
<dbReference type="PROSITE" id="PS50304">
    <property type="entry name" value="TUDOR"/>
    <property type="match status" value="1"/>
</dbReference>
<evidence type="ECO:0000259" key="11">
    <source>
        <dbReference type="PROSITE" id="PS51203"/>
    </source>
</evidence>
<dbReference type="InterPro" id="IPR002999">
    <property type="entry name" value="Tudor"/>
</dbReference>
<keyword evidence="8" id="KW-0863">Zinc-finger</keyword>
<evidence type="ECO:0000313" key="12">
    <source>
        <dbReference type="EMBL" id="CAL1592068.1"/>
    </source>
</evidence>
<dbReference type="EC" id="3.6.4.13" evidence="1"/>
<dbReference type="Gene3D" id="2.30.30.140">
    <property type="match status" value="2"/>
</dbReference>
<sequence length="1412" mass="158274">MLRISILKMESPACLWGRVVGVPASDAQSQGQYDTMKAQMNLFYHDVTQDKHIELLPFEKGQVCVVFWPATKSWCRAKMEAVITDSVSSHVRCFLVDYGERLVVPLDQIRVAMPDFLLLPFWVQRFHLSGIKPTRLQVSVNGEEPKMIPSSHWDSSATLYLHNLLQASTQTDALLYETEDESTSIQLYLTFGSIKICVNDELVDKKFAYYSKDPTAASGLDEEDRKPVMLPSRILNQGVHYTKPLPPAATHRTDAVEPSTRPAIESQMLKETSISEEDCCSVGTEAELLSDSQSVKSSVAGAADSECTKETDSTLAAALTNNLNLFKCLKFLNPQSIFNQVSSIVKREDQLKTPEGTSAAAEICTPCLEPVLTGEEQLNIRENDEALLDLQHLTNEPKSSESSSLCESETAEKEKSWSSEEHWACSRLLEWLNPDPLNADIETEEVEVAPTVDPEKDLYLVHSAFPLQPCQSLDYAPITDQLRRLIQRKQLYSLCPADRYGWPAVARGCNTLIVSPNANQPLSYLPPLLTHVMLNSLFSSLTSTTGPIVVVVCPGWQKAQAIFDLLEEIKVSHCLHPMIIHVGVRKDEAKSIKIPKNCLLVVTTPFSLVRVLSHHCFLFLRLYHLVLDEADQLFTLAPEQMTSILQHFQKVVSSEDKRSCPQQIVAVSKQWTSHMEGLLTTHMPHPSIIVTVPEEAALYANVQQIILMSLESSKIDVLLSTLDFSPEVGLKTLIITSSPREADDVFEAVSNKSAFCLKSHEGLTHEFDFVAQQWRKSIGPGTHVILVITNECLRCLGIRDATCVIHYGFPSSPRKFGSRLFCMVKNFRNLTESGSQDKIDSGLHLSRSVLIISERNARHVVGVLRYLGRTSAPLPTELLSFAQGVNKAREDQKTNKPLCSYLKSFGTCRESSVCPDRHSWNSHLDKSELPTSGVIEVVPLFIKTASVFIGRIVTKDERPFECTAAEIASFYADKKPGATELTEGAVYAVQEEDVFHRVKVLSIPDKEDRLFFSVFVEFIDVGKREEVKAHQLLQLPEQFQSLPSQAVEIIVCRVKPSDSDKDWHPKVTRAISQKIKGLQHRARVVLSLGNTIFVDPMVRVTRVTGTQTVINEHNIRAEILSSGMAESNPEHIDLLKTLCEADNSNKLSLSLNGMTSLENRIRIQEEVLAEEFREAEFKKHVAVVEQPQMMCPVSIMMKQATPSPSLLPLSLPQHLQQAKLKVPKVADLTCPTESVEHIPRCEYTNLQAIPVKNGVAEKHEMTRKEPDISNHINPDNTKSLHPPVRWYQSPESITVTLKMTNPEAQSCSFSSDRVVFRGRVGNKWYEANLDLHKNITADRCSWKLVANEPVLTLLKQTPISWEKLVKEKNIFVSYDLDHFEENECQECNGLSFVADIGEDNFYVNSETDSDLD</sequence>
<dbReference type="Proteomes" id="UP001497482">
    <property type="component" value="Chromosome 2"/>
</dbReference>